<dbReference type="InterPro" id="IPR027417">
    <property type="entry name" value="P-loop_NTPase"/>
</dbReference>
<evidence type="ECO:0000259" key="10">
    <source>
        <dbReference type="PROSITE" id="PS50929"/>
    </source>
</evidence>
<protein>
    <submittedName>
        <fullName evidence="12">Aste57867_24274 protein</fullName>
    </submittedName>
</protein>
<keyword evidence="13" id="KW-1185">Reference proteome</keyword>
<evidence type="ECO:0000256" key="7">
    <source>
        <dbReference type="SAM" id="MobiDB-lite"/>
    </source>
</evidence>
<evidence type="ECO:0000256" key="3">
    <source>
        <dbReference type="ARBA" id="ARBA00022741"/>
    </source>
</evidence>
<dbReference type="GO" id="GO:0140359">
    <property type="term" value="F:ABC-type transporter activity"/>
    <property type="evidence" value="ECO:0007669"/>
    <property type="project" value="InterPro"/>
</dbReference>
<feature type="domain" description="ABC transporter" evidence="9">
    <location>
        <begin position="480"/>
        <end position="705"/>
    </location>
</feature>
<dbReference type="Pfam" id="PF00005">
    <property type="entry name" value="ABC_tran"/>
    <property type="match status" value="1"/>
</dbReference>
<dbReference type="InterPro" id="IPR003439">
    <property type="entry name" value="ABC_transporter-like_ATP-bd"/>
</dbReference>
<dbReference type="InterPro" id="IPR036640">
    <property type="entry name" value="ABC1_TM_sf"/>
</dbReference>
<dbReference type="InterPro" id="IPR039421">
    <property type="entry name" value="Type_1_exporter"/>
</dbReference>
<dbReference type="Gene3D" id="3.40.50.300">
    <property type="entry name" value="P-loop containing nucleotide triphosphate hydrolases"/>
    <property type="match status" value="1"/>
</dbReference>
<evidence type="ECO:0000256" key="8">
    <source>
        <dbReference type="SAM" id="Phobius"/>
    </source>
</evidence>
<dbReference type="Gene3D" id="1.20.1560.10">
    <property type="entry name" value="ABC transporter type 1, transmembrane domain"/>
    <property type="match status" value="1"/>
</dbReference>
<gene>
    <name evidence="12" type="primary">Aste57867_24274</name>
    <name evidence="11" type="ORF">As57867_024199</name>
    <name evidence="12" type="ORF">ASTE57867_24274</name>
</gene>
<evidence type="ECO:0000313" key="13">
    <source>
        <dbReference type="Proteomes" id="UP000332933"/>
    </source>
</evidence>
<dbReference type="InterPro" id="IPR011527">
    <property type="entry name" value="ABC1_TM_dom"/>
</dbReference>
<name>A0A485LPY6_9STRA</name>
<evidence type="ECO:0000256" key="4">
    <source>
        <dbReference type="ARBA" id="ARBA00022840"/>
    </source>
</evidence>
<dbReference type="GO" id="GO:0016020">
    <property type="term" value="C:membrane"/>
    <property type="evidence" value="ECO:0007669"/>
    <property type="project" value="UniProtKB-SubCell"/>
</dbReference>
<evidence type="ECO:0000313" key="11">
    <source>
        <dbReference type="EMBL" id="KAF0683712.1"/>
    </source>
</evidence>
<dbReference type="SMART" id="SM00382">
    <property type="entry name" value="AAA"/>
    <property type="match status" value="1"/>
</dbReference>
<keyword evidence="2 8" id="KW-0812">Transmembrane</keyword>
<keyword evidence="3" id="KW-0547">Nucleotide-binding</keyword>
<sequence length="729" mass="76961">MTLHSATLVCLSIDGVSVVLGFLFHFALPPWTSAPVAVVYAVDMACLARRRALLPLRAAFVDLLLWTAMLVLWLCRCGVTDTSSLRLLYVSLVALRLVVKPRMAQLEADAKSASSSPPSASHGLPRHWHKMDDKAAPPHRPSSLYATSHVVTSTFRHWATQTTDLVWSLVAMTILASLTPLHAFCLQLLLDHAFRDPASSSTALRGGAGGLLALAVPFAGTNVAIGYIQARLLARATATLQQRLLAAALGSSRGGRDHGDVNNVFASDVARVNALWQAVFWNLLNPVVTMVVGFGYLMACDVVVAWLALCVAVVVVASGPQGRAATHSKAFGAANARLTATFQNALAATDDIRVFGMQSVVVAKFGVQAHALADVQCAKDLWATLVQVHVDVVMHAFVALVTAGLATQVVAGTRTPGDFVAFTAVLGRIASPVAVLGGFMRVAIGNASSLERVDALLSCETPVASDDDDGGGAAPLTNCLTLDRVHFAAADDAPIVVDVSMRCPRGSLTCIVGPSGSGKSSLLRCLMQMERVTGGRIWWDGTLLAPAHMAHVGVVFQDGHLLEGSVLDNIACDHDRATAADCVHAAALAQCHFVDALPDGMRTDVASVLWSGGQLQRLCLARALARRPSVLLLDEATSALDAETEAAIVASLASLGMTIVSVTHRLATTLLADHIVVLKEGRVVEEGTHCALMRRRGVFYEMARAHDGAPPGGSMLETSWMDGSTYAVM</sequence>
<dbReference type="EMBL" id="VJMH01007383">
    <property type="protein sequence ID" value="KAF0683712.1"/>
    <property type="molecule type" value="Genomic_DNA"/>
</dbReference>
<feature type="transmembrane region" description="Helical" evidence="8">
    <location>
        <begin position="165"/>
        <end position="190"/>
    </location>
</feature>
<keyword evidence="5 8" id="KW-1133">Transmembrane helix</keyword>
<accession>A0A485LPY6</accession>
<dbReference type="PROSITE" id="PS50893">
    <property type="entry name" value="ABC_TRANSPORTER_2"/>
    <property type="match status" value="1"/>
</dbReference>
<dbReference type="Proteomes" id="UP000332933">
    <property type="component" value="Unassembled WGS sequence"/>
</dbReference>
<dbReference type="EMBL" id="CAADRA010007409">
    <property type="protein sequence ID" value="VFU00914.1"/>
    <property type="molecule type" value="Genomic_DNA"/>
</dbReference>
<evidence type="ECO:0000256" key="6">
    <source>
        <dbReference type="ARBA" id="ARBA00023136"/>
    </source>
</evidence>
<feature type="compositionally biased region" description="Low complexity" evidence="7">
    <location>
        <begin position="112"/>
        <end position="121"/>
    </location>
</feature>
<dbReference type="GO" id="GO:0016887">
    <property type="term" value="F:ATP hydrolysis activity"/>
    <property type="evidence" value="ECO:0007669"/>
    <property type="project" value="InterPro"/>
</dbReference>
<dbReference type="InterPro" id="IPR003593">
    <property type="entry name" value="AAA+_ATPase"/>
</dbReference>
<evidence type="ECO:0000256" key="2">
    <source>
        <dbReference type="ARBA" id="ARBA00022692"/>
    </source>
</evidence>
<comment type="subcellular location">
    <subcellularLocation>
        <location evidence="1">Membrane</location>
        <topology evidence="1">Multi-pass membrane protein</topology>
    </subcellularLocation>
</comment>
<reference evidence="11" key="2">
    <citation type="submission" date="2019-06" db="EMBL/GenBank/DDBJ databases">
        <title>Genomics analysis of Aphanomyces spp. identifies a new class of oomycete effector associated with host adaptation.</title>
        <authorList>
            <person name="Gaulin E."/>
        </authorList>
    </citation>
    <scope>NUCLEOTIDE SEQUENCE</scope>
    <source>
        <strain evidence="11">CBS 578.67</strain>
    </source>
</reference>
<feature type="transmembrane region" description="Helical" evidence="8">
    <location>
        <begin position="294"/>
        <end position="317"/>
    </location>
</feature>
<dbReference type="PANTHER" id="PTHR24221">
    <property type="entry name" value="ATP-BINDING CASSETTE SUB-FAMILY B"/>
    <property type="match status" value="1"/>
</dbReference>
<dbReference type="PROSITE" id="PS50929">
    <property type="entry name" value="ABC_TM1F"/>
    <property type="match status" value="1"/>
</dbReference>
<dbReference type="AlphaFoldDB" id="A0A485LPY6"/>
<feature type="domain" description="ABC transmembrane type-1" evidence="10">
    <location>
        <begin position="166"/>
        <end position="445"/>
    </location>
</feature>
<proteinExistence type="predicted"/>
<evidence type="ECO:0000256" key="5">
    <source>
        <dbReference type="ARBA" id="ARBA00022989"/>
    </source>
</evidence>
<dbReference type="SUPFAM" id="SSF52540">
    <property type="entry name" value="P-loop containing nucleoside triphosphate hydrolases"/>
    <property type="match status" value="1"/>
</dbReference>
<dbReference type="Pfam" id="PF00664">
    <property type="entry name" value="ABC_membrane"/>
    <property type="match status" value="1"/>
</dbReference>
<keyword evidence="4" id="KW-0067">ATP-binding</keyword>
<feature type="transmembrane region" description="Helical" evidence="8">
    <location>
        <begin position="211"/>
        <end position="230"/>
    </location>
</feature>
<reference evidence="12 13" key="1">
    <citation type="submission" date="2019-03" db="EMBL/GenBank/DDBJ databases">
        <authorList>
            <person name="Gaulin E."/>
            <person name="Dumas B."/>
        </authorList>
    </citation>
    <scope>NUCLEOTIDE SEQUENCE [LARGE SCALE GENOMIC DNA]</scope>
    <source>
        <strain evidence="12">CBS 568.67</strain>
    </source>
</reference>
<evidence type="ECO:0000256" key="1">
    <source>
        <dbReference type="ARBA" id="ARBA00004141"/>
    </source>
</evidence>
<evidence type="ECO:0000313" key="12">
    <source>
        <dbReference type="EMBL" id="VFU00914.1"/>
    </source>
</evidence>
<evidence type="ECO:0000259" key="9">
    <source>
        <dbReference type="PROSITE" id="PS50893"/>
    </source>
</evidence>
<dbReference type="PANTHER" id="PTHR24221:SF620">
    <property type="entry name" value="ABC TRANSMEMBRANE TYPE-1 DOMAIN-CONTAINING PROTEIN"/>
    <property type="match status" value="1"/>
</dbReference>
<keyword evidence="6 8" id="KW-0472">Membrane</keyword>
<feature type="region of interest" description="Disordered" evidence="7">
    <location>
        <begin position="109"/>
        <end position="140"/>
    </location>
</feature>
<dbReference type="OrthoDB" id="6500128at2759"/>
<feature type="transmembrane region" description="Helical" evidence="8">
    <location>
        <begin position="54"/>
        <end position="74"/>
    </location>
</feature>
<dbReference type="GO" id="GO:0005524">
    <property type="term" value="F:ATP binding"/>
    <property type="evidence" value="ECO:0007669"/>
    <property type="project" value="UniProtKB-KW"/>
</dbReference>
<dbReference type="SUPFAM" id="SSF90123">
    <property type="entry name" value="ABC transporter transmembrane region"/>
    <property type="match status" value="1"/>
</dbReference>
<organism evidence="12 13">
    <name type="scientific">Aphanomyces stellatus</name>
    <dbReference type="NCBI Taxonomy" id="120398"/>
    <lineage>
        <taxon>Eukaryota</taxon>
        <taxon>Sar</taxon>
        <taxon>Stramenopiles</taxon>
        <taxon>Oomycota</taxon>
        <taxon>Saprolegniomycetes</taxon>
        <taxon>Saprolegniales</taxon>
        <taxon>Verrucalvaceae</taxon>
        <taxon>Aphanomyces</taxon>
    </lineage>
</organism>